<feature type="domain" description="Tlde1" evidence="1">
    <location>
        <begin position="2"/>
        <end position="90"/>
    </location>
</feature>
<dbReference type="Proteomes" id="UP000600030">
    <property type="component" value="Unassembled WGS sequence"/>
</dbReference>
<dbReference type="InterPro" id="IPR021225">
    <property type="entry name" value="Tlde1_dom"/>
</dbReference>
<evidence type="ECO:0000313" key="3">
    <source>
        <dbReference type="Proteomes" id="UP000600030"/>
    </source>
</evidence>
<accession>A0AAN3Q4P5</accession>
<gene>
    <name evidence="2" type="ORF">GTP92_25035</name>
</gene>
<name>A0AAN3Q4P5_ECOLX</name>
<dbReference type="AlphaFoldDB" id="A0AAN3Q4P5"/>
<comment type="caution">
    <text evidence="2">The sequence shown here is derived from an EMBL/GenBank/DDBJ whole genome shotgun (WGS) entry which is preliminary data.</text>
</comment>
<dbReference type="Pfam" id="PF10908">
    <property type="entry name" value="Tlde1_dom"/>
    <property type="match status" value="1"/>
</dbReference>
<proteinExistence type="predicted"/>
<reference evidence="2" key="1">
    <citation type="submission" date="2020-01" db="EMBL/GenBank/DDBJ databases">
        <authorList>
            <consortium name="GenomeTrakr network: Whole genome sequencing for foodborne pathogen traceback"/>
        </authorList>
    </citation>
    <scope>NUCLEOTIDE SEQUENCE</scope>
    <source>
        <strain evidence="2">PSU-2311</strain>
    </source>
</reference>
<organism evidence="2 3">
    <name type="scientific">Escherichia coli</name>
    <dbReference type="NCBI Taxonomy" id="562"/>
    <lineage>
        <taxon>Bacteria</taxon>
        <taxon>Pseudomonadati</taxon>
        <taxon>Pseudomonadota</taxon>
        <taxon>Gammaproteobacteria</taxon>
        <taxon>Enterobacterales</taxon>
        <taxon>Enterobacteriaceae</taxon>
        <taxon>Escherichia</taxon>
    </lineage>
</organism>
<dbReference type="EMBL" id="AAXDPX010000062">
    <property type="protein sequence ID" value="EGO6681524.1"/>
    <property type="molecule type" value="Genomic_DNA"/>
</dbReference>
<evidence type="ECO:0000313" key="2">
    <source>
        <dbReference type="EMBL" id="EGO6681524.1"/>
    </source>
</evidence>
<protein>
    <submittedName>
        <fullName evidence="2">DUF2778 domain-containing protein</fullName>
    </submittedName>
</protein>
<evidence type="ECO:0000259" key="1">
    <source>
        <dbReference type="Pfam" id="PF10908"/>
    </source>
</evidence>
<sequence>MQCKNNPGCTHLQNRGPIPQGVWTWNVNGPGATNRKPNGIRLVPSANTETYNRDGFLIHSCLNAFGPSLGPRFCSEGCITGSSNDMQKLNELIFSEPDNTLTVTD</sequence>